<dbReference type="Gene3D" id="3.30.450.90">
    <property type="match status" value="1"/>
</dbReference>
<keyword evidence="2" id="KW-0547">Nucleotide-binding</keyword>
<feature type="domain" description="Bacterial type II secretion system protein E" evidence="4">
    <location>
        <begin position="379"/>
        <end position="393"/>
    </location>
</feature>
<dbReference type="CDD" id="cd01129">
    <property type="entry name" value="PulE-GspE-like"/>
    <property type="match status" value="1"/>
</dbReference>
<dbReference type="SUPFAM" id="SSF160246">
    <property type="entry name" value="EspE N-terminal domain-like"/>
    <property type="match status" value="1"/>
</dbReference>
<comment type="caution">
    <text evidence="5">The sequence shown here is derived from an EMBL/GenBank/DDBJ whole genome shotgun (WGS) entry which is preliminary data.</text>
</comment>
<dbReference type="PROSITE" id="PS00662">
    <property type="entry name" value="T2SP_E"/>
    <property type="match status" value="1"/>
</dbReference>
<dbReference type="Pfam" id="PF00437">
    <property type="entry name" value="T2SSE"/>
    <property type="match status" value="1"/>
</dbReference>
<evidence type="ECO:0000256" key="2">
    <source>
        <dbReference type="ARBA" id="ARBA00022741"/>
    </source>
</evidence>
<dbReference type="SUPFAM" id="SSF52540">
    <property type="entry name" value="P-loop containing nucleoside triphosphate hydrolases"/>
    <property type="match status" value="1"/>
</dbReference>
<gene>
    <name evidence="5" type="ORF">UX06_C0011G0015</name>
</gene>
<sequence>MPRIALKLGVKLGDMADFEESRGKSRFAELRDKEEEELAQIMAKKRGLPYLDLTSITIDLDSLKLISEKDARDGKIVVFQSVGKKASAALVNPEILKAKQIIEDLKSKRFVVEIFLVSPKSLEKAFSRYAELPSFEEMKSAMVAVSQKRLDEFQTKVKKISDLKVLLTGIGTTEESRKVSEVLEMIIAGALALDASDIHVEPAEVNVEVRYRMDGVLREAVSFPQKIYKMLLSRIKLISELKLNIKDKAQDGRFTIRTRDTDIEVRAATLPGPNGEAVTLRILHPKTIALKLEDLGMNPHFYAIIQKQLDKPNGMILTTGPTGSGKTTTLYAFVKTVNEPGIEIITIEDPIEYHLSSVTQTQVDPEKGYDFSNGLRAILRQDPDIILVGEIRDFDTAEIAMHAALTGHLVFSTLHTNDAPGTIPRLIDLGVKPNIMAPAINMAMAQRLVRKLCKACKKRAGPSADNLKKIKAEMNKFPSGIEKPDLEKAEFFAAVGCDACGGTGYKGRIGVFEGFEIDDAIERLIMTEPSESALREAAIKQGMLTMKQDGIIKLLSGVTTLEELERVVGS</sequence>
<protein>
    <recommendedName>
        <fullName evidence="4">Bacterial type II secretion system protein E domain-containing protein</fullName>
    </recommendedName>
</protein>
<dbReference type="Gene3D" id="3.40.50.300">
    <property type="entry name" value="P-loop containing nucleotide triphosphate hydrolases"/>
    <property type="match status" value="1"/>
</dbReference>
<dbReference type="GO" id="GO:0016887">
    <property type="term" value="F:ATP hydrolysis activity"/>
    <property type="evidence" value="ECO:0007669"/>
    <property type="project" value="TreeGrafter"/>
</dbReference>
<dbReference type="Pfam" id="PF05157">
    <property type="entry name" value="MshEN"/>
    <property type="match status" value="1"/>
</dbReference>
<dbReference type="InterPro" id="IPR003593">
    <property type="entry name" value="AAA+_ATPase"/>
</dbReference>
<evidence type="ECO:0000313" key="6">
    <source>
        <dbReference type="Proteomes" id="UP000034696"/>
    </source>
</evidence>
<dbReference type="AlphaFoldDB" id="A0A0G1M8T6"/>
<accession>A0A0G1M8T6</accession>
<dbReference type="PANTHER" id="PTHR30258">
    <property type="entry name" value="TYPE II SECRETION SYSTEM PROTEIN GSPE-RELATED"/>
    <property type="match status" value="1"/>
</dbReference>
<dbReference type="InterPro" id="IPR037257">
    <property type="entry name" value="T2SS_E_N_sf"/>
</dbReference>
<dbReference type="PANTHER" id="PTHR30258:SF1">
    <property type="entry name" value="PROTEIN TRANSPORT PROTEIN HOFB HOMOLOG"/>
    <property type="match status" value="1"/>
</dbReference>
<dbReference type="GO" id="GO:0005524">
    <property type="term" value="F:ATP binding"/>
    <property type="evidence" value="ECO:0007669"/>
    <property type="project" value="UniProtKB-KW"/>
</dbReference>
<proteinExistence type="inferred from homology"/>
<dbReference type="InterPro" id="IPR027417">
    <property type="entry name" value="P-loop_NTPase"/>
</dbReference>
<name>A0A0G1M8T6_9BACT</name>
<dbReference type="InterPro" id="IPR007831">
    <property type="entry name" value="T2SS_GspE_N"/>
</dbReference>
<evidence type="ECO:0000256" key="3">
    <source>
        <dbReference type="ARBA" id="ARBA00022840"/>
    </source>
</evidence>
<evidence type="ECO:0000259" key="4">
    <source>
        <dbReference type="PROSITE" id="PS00662"/>
    </source>
</evidence>
<keyword evidence="3" id="KW-0067">ATP-binding</keyword>
<dbReference type="SMART" id="SM00382">
    <property type="entry name" value="AAA"/>
    <property type="match status" value="1"/>
</dbReference>
<dbReference type="Proteomes" id="UP000034696">
    <property type="component" value="Unassembled WGS sequence"/>
</dbReference>
<organism evidence="5 6">
    <name type="scientific">Candidatus Giovannonibacteria bacterium GW2011_GWA2_45_21</name>
    <dbReference type="NCBI Taxonomy" id="1618649"/>
    <lineage>
        <taxon>Bacteria</taxon>
        <taxon>Candidatus Giovannoniibacteriota</taxon>
    </lineage>
</organism>
<evidence type="ECO:0000313" key="5">
    <source>
        <dbReference type="EMBL" id="KKU04704.1"/>
    </source>
</evidence>
<comment type="similarity">
    <text evidence="1">Belongs to the GSP E family.</text>
</comment>
<evidence type="ECO:0000256" key="1">
    <source>
        <dbReference type="ARBA" id="ARBA00006611"/>
    </source>
</evidence>
<dbReference type="InterPro" id="IPR001482">
    <property type="entry name" value="T2SS/T4SS_dom"/>
</dbReference>
<dbReference type="EMBL" id="LCKT01000011">
    <property type="protein sequence ID" value="KKU04704.1"/>
    <property type="molecule type" value="Genomic_DNA"/>
</dbReference>
<reference evidence="5 6" key="1">
    <citation type="journal article" date="2015" name="Nature">
        <title>rRNA introns, odd ribosomes, and small enigmatic genomes across a large radiation of phyla.</title>
        <authorList>
            <person name="Brown C.T."/>
            <person name="Hug L.A."/>
            <person name="Thomas B.C."/>
            <person name="Sharon I."/>
            <person name="Castelle C.J."/>
            <person name="Singh A."/>
            <person name="Wilkins M.J."/>
            <person name="Williams K.H."/>
            <person name="Banfield J.F."/>
        </authorList>
    </citation>
    <scope>NUCLEOTIDE SEQUENCE [LARGE SCALE GENOMIC DNA]</scope>
</reference>
<dbReference type="GO" id="GO:0005886">
    <property type="term" value="C:plasma membrane"/>
    <property type="evidence" value="ECO:0007669"/>
    <property type="project" value="TreeGrafter"/>
</dbReference>
<dbReference type="FunFam" id="3.40.50.300:FF:000398">
    <property type="entry name" value="Type IV pilus assembly ATPase PilB"/>
    <property type="match status" value="1"/>
</dbReference>